<dbReference type="OrthoDB" id="323463at2"/>
<sequence length="284" mass="31493">MRHYWSHGEKPRRGAHDFLWALWRWSALGFVQPDGRGAPRDALAAIRPAAKRVIRGCRRLVPGGRPSAARLGFGYGTAPLANAWFERGMPVHRHYLEQFLASSAADIRGRCLEFQEDSYSTRFGGSRVSRVDILHKEPDPRYPQATLHADLTAANDIPGGAFDCIVCTYVLHVIPDLDRFVAELHRLLADGGVLLVAVPGITITYPQYGELWRFTCEGLHRVLARSFGAAHVETRPYGNSLTAAGELRGLAVDDFTRGEIDEHDARYPLLVCARAVKAGREGAR</sequence>
<dbReference type="InterPro" id="IPR029063">
    <property type="entry name" value="SAM-dependent_MTases_sf"/>
</dbReference>
<dbReference type="GO" id="GO:0008168">
    <property type="term" value="F:methyltransferase activity"/>
    <property type="evidence" value="ECO:0007669"/>
    <property type="project" value="UniProtKB-KW"/>
</dbReference>
<dbReference type="SUPFAM" id="SSF53335">
    <property type="entry name" value="S-adenosyl-L-methionine-dependent methyltransferases"/>
    <property type="match status" value="1"/>
</dbReference>
<dbReference type="Gene3D" id="3.40.50.150">
    <property type="entry name" value="Vaccinia Virus protein VP39"/>
    <property type="match status" value="1"/>
</dbReference>
<evidence type="ECO:0000313" key="2">
    <source>
        <dbReference type="Proteomes" id="UP000218899"/>
    </source>
</evidence>
<dbReference type="RefSeq" id="WP_096460630.1">
    <property type="nucleotide sequence ID" value="NZ_AP014936.1"/>
</dbReference>
<organism evidence="1 2">
    <name type="scientific">Sulfurifustis variabilis</name>
    <dbReference type="NCBI Taxonomy" id="1675686"/>
    <lineage>
        <taxon>Bacteria</taxon>
        <taxon>Pseudomonadati</taxon>
        <taxon>Pseudomonadota</taxon>
        <taxon>Gammaproteobacteria</taxon>
        <taxon>Acidiferrobacterales</taxon>
        <taxon>Acidiferrobacteraceae</taxon>
        <taxon>Sulfurifustis</taxon>
    </lineage>
</organism>
<accession>A0A1B4V3Y5</accession>
<evidence type="ECO:0000313" key="1">
    <source>
        <dbReference type="EMBL" id="BAU48085.1"/>
    </source>
</evidence>
<dbReference type="EMBL" id="AP014936">
    <property type="protein sequence ID" value="BAU48085.1"/>
    <property type="molecule type" value="Genomic_DNA"/>
</dbReference>
<proteinExistence type="predicted"/>
<name>A0A1B4V3Y5_9GAMM</name>
<dbReference type="KEGG" id="sva:SVA_1523"/>
<reference evidence="1 2" key="1">
    <citation type="submission" date="2015-08" db="EMBL/GenBank/DDBJ databases">
        <title>Complete genome sequence of Sulfurifustis variabilis.</title>
        <authorList>
            <person name="Miura A."/>
            <person name="Kojima H."/>
            <person name="Fukui M."/>
        </authorList>
    </citation>
    <scope>NUCLEOTIDE SEQUENCE [LARGE SCALE GENOMIC DNA]</scope>
    <source>
        <strain evidence="2">skN76</strain>
    </source>
</reference>
<dbReference type="AlphaFoldDB" id="A0A1B4V3Y5"/>
<dbReference type="Proteomes" id="UP000218899">
    <property type="component" value="Chromosome"/>
</dbReference>
<keyword evidence="1" id="KW-0489">Methyltransferase</keyword>
<dbReference type="CDD" id="cd02440">
    <property type="entry name" value="AdoMet_MTases"/>
    <property type="match status" value="1"/>
</dbReference>
<protein>
    <submittedName>
        <fullName evidence="1">Methyltransferase</fullName>
    </submittedName>
</protein>
<keyword evidence="1" id="KW-0808">Transferase</keyword>
<dbReference type="GO" id="GO:0032259">
    <property type="term" value="P:methylation"/>
    <property type="evidence" value="ECO:0007669"/>
    <property type="project" value="UniProtKB-KW"/>
</dbReference>
<keyword evidence="2" id="KW-1185">Reference proteome</keyword>
<dbReference type="Pfam" id="PF13489">
    <property type="entry name" value="Methyltransf_23"/>
    <property type="match status" value="1"/>
</dbReference>
<gene>
    <name evidence="1" type="ORF">SVA_1523</name>
</gene>